<feature type="domain" description="Fe/B12 periplasmic-binding" evidence="7">
    <location>
        <begin position="286"/>
        <end position="547"/>
    </location>
</feature>
<accession>A0ABV8SIW6</accession>
<feature type="domain" description="HTH araC/xylS-type" evidence="6">
    <location>
        <begin position="183"/>
        <end position="282"/>
    </location>
</feature>
<dbReference type="SMART" id="SM00342">
    <property type="entry name" value="HTH_ARAC"/>
    <property type="match status" value="1"/>
</dbReference>
<proteinExistence type="predicted"/>
<evidence type="ECO:0000256" key="5">
    <source>
        <dbReference type="ARBA" id="ARBA00023163"/>
    </source>
</evidence>
<dbReference type="PROSITE" id="PS00041">
    <property type="entry name" value="HTH_ARAC_FAMILY_1"/>
    <property type="match status" value="1"/>
</dbReference>
<organism evidence="8 9">
    <name type="scientific">Cohnella boryungensis</name>
    <dbReference type="NCBI Taxonomy" id="768479"/>
    <lineage>
        <taxon>Bacteria</taxon>
        <taxon>Bacillati</taxon>
        <taxon>Bacillota</taxon>
        <taxon>Bacilli</taxon>
        <taxon>Bacillales</taxon>
        <taxon>Paenibacillaceae</taxon>
        <taxon>Cohnella</taxon>
    </lineage>
</organism>
<keyword evidence="9" id="KW-1185">Reference proteome</keyword>
<dbReference type="Pfam" id="PF01497">
    <property type="entry name" value="Peripla_BP_2"/>
    <property type="match status" value="1"/>
</dbReference>
<name>A0ABV8SIW6_9BACL</name>
<protein>
    <submittedName>
        <fullName evidence="8">Helix-turn-helix domain-containing protein</fullName>
    </submittedName>
</protein>
<dbReference type="Gene3D" id="3.40.50.1980">
    <property type="entry name" value="Nitrogenase molybdenum iron protein domain"/>
    <property type="match status" value="2"/>
</dbReference>
<dbReference type="Gene3D" id="1.10.10.60">
    <property type="entry name" value="Homeodomain-like"/>
    <property type="match status" value="2"/>
</dbReference>
<dbReference type="RefSeq" id="WP_204605059.1">
    <property type="nucleotide sequence ID" value="NZ_JBHSED010000058.1"/>
</dbReference>
<dbReference type="SUPFAM" id="SSF46689">
    <property type="entry name" value="Homeodomain-like"/>
    <property type="match status" value="2"/>
</dbReference>
<evidence type="ECO:0000259" key="7">
    <source>
        <dbReference type="PROSITE" id="PS50983"/>
    </source>
</evidence>
<dbReference type="InterPro" id="IPR002491">
    <property type="entry name" value="ABC_transptr_periplasmic_BD"/>
</dbReference>
<dbReference type="Proteomes" id="UP001595755">
    <property type="component" value="Unassembled WGS sequence"/>
</dbReference>
<dbReference type="PANTHER" id="PTHR46796:SF13">
    <property type="entry name" value="HTH-TYPE TRANSCRIPTIONAL ACTIVATOR RHAS"/>
    <property type="match status" value="1"/>
</dbReference>
<dbReference type="Pfam" id="PF12833">
    <property type="entry name" value="HTH_18"/>
    <property type="match status" value="1"/>
</dbReference>
<dbReference type="PROSITE" id="PS01124">
    <property type="entry name" value="HTH_ARAC_FAMILY_2"/>
    <property type="match status" value="1"/>
</dbReference>
<dbReference type="InterPro" id="IPR018062">
    <property type="entry name" value="HTH_AraC-typ_CS"/>
</dbReference>
<evidence type="ECO:0000313" key="9">
    <source>
        <dbReference type="Proteomes" id="UP001595755"/>
    </source>
</evidence>
<dbReference type="InterPro" id="IPR050204">
    <property type="entry name" value="AraC_XylS_family_regulators"/>
</dbReference>
<evidence type="ECO:0000256" key="2">
    <source>
        <dbReference type="ARBA" id="ARBA00023015"/>
    </source>
</evidence>
<evidence type="ECO:0000256" key="3">
    <source>
        <dbReference type="ARBA" id="ARBA00023125"/>
    </source>
</evidence>
<sequence length="547" mass="63531">MPEQQERYPQNHEQQADTLFRLLDAHAFFIYIEPEATKQFSECWTLLLIHSGEGVLETDGCLLPLHRGQSVLLKSGQLFKLNALPGKALAVARIRFERLRYSGHRGQDRFFVQERECEWLPIGKLSGTFYYKARPLVERLCSLSEARSPLNELECHLAFHQLLAMLPADRHAEDSANQKEAIRRTMRYMTEHYHQPVSRDRLAAVAGMSLWHFSRKFKEATGVSPSEMLKRIRIDKAKELLLLQGKSSIREIAVLSGFQDEAYFRSRFKETVGVPPADYQTRKREKAAVLSYHYAAHMLALGITPFAAYVDPRRDGSRTRFHESISCHLRKEQHPDPSSWQQNLQLLARAEPEVILCDELIDEAVLERLREIAPLKCIPWMQLEWRQHFMEIAEFMNNRKKAEHWLRVYERRAKEVRMSVQRRQGCPRTALLHINEGKLLVYGRRNGGAVLFEDLRLPPAFEVHPSRVCREIGLQELIEGEAELMLVAIDKSAVSERLWRRLQTEPQWNRIPAVNKESLYIVPEIPWLEYASVSHLTQLEWASASLS</sequence>
<evidence type="ECO:0000256" key="4">
    <source>
        <dbReference type="ARBA" id="ARBA00023159"/>
    </source>
</evidence>
<keyword evidence="5" id="KW-0804">Transcription</keyword>
<evidence type="ECO:0000313" key="8">
    <source>
        <dbReference type="EMBL" id="MFC4306389.1"/>
    </source>
</evidence>
<dbReference type="InterPro" id="IPR018060">
    <property type="entry name" value="HTH_AraC"/>
</dbReference>
<dbReference type="EMBL" id="JBHSED010000058">
    <property type="protein sequence ID" value="MFC4306389.1"/>
    <property type="molecule type" value="Genomic_DNA"/>
</dbReference>
<dbReference type="SUPFAM" id="SSF53807">
    <property type="entry name" value="Helical backbone' metal receptor"/>
    <property type="match status" value="1"/>
</dbReference>
<gene>
    <name evidence="8" type="ORF">ACFO1S_23470</name>
</gene>
<evidence type="ECO:0000256" key="1">
    <source>
        <dbReference type="ARBA" id="ARBA00022490"/>
    </source>
</evidence>
<keyword evidence="1" id="KW-0963">Cytoplasm</keyword>
<dbReference type="PROSITE" id="PS50983">
    <property type="entry name" value="FE_B12_PBP"/>
    <property type="match status" value="1"/>
</dbReference>
<evidence type="ECO:0000259" key="6">
    <source>
        <dbReference type="PROSITE" id="PS01124"/>
    </source>
</evidence>
<keyword evidence="4" id="KW-0010">Activator</keyword>
<reference evidence="9" key="1">
    <citation type="journal article" date="2019" name="Int. J. Syst. Evol. Microbiol.">
        <title>The Global Catalogue of Microorganisms (GCM) 10K type strain sequencing project: providing services to taxonomists for standard genome sequencing and annotation.</title>
        <authorList>
            <consortium name="The Broad Institute Genomics Platform"/>
            <consortium name="The Broad Institute Genome Sequencing Center for Infectious Disease"/>
            <person name="Wu L."/>
            <person name="Ma J."/>
        </authorList>
    </citation>
    <scope>NUCLEOTIDE SEQUENCE [LARGE SCALE GENOMIC DNA]</scope>
    <source>
        <strain evidence="9">CGMCC 4.1641</strain>
    </source>
</reference>
<keyword evidence="3" id="KW-0238">DNA-binding</keyword>
<dbReference type="InterPro" id="IPR037923">
    <property type="entry name" value="HTH-like"/>
</dbReference>
<dbReference type="PANTHER" id="PTHR46796">
    <property type="entry name" value="HTH-TYPE TRANSCRIPTIONAL ACTIVATOR RHAS-RELATED"/>
    <property type="match status" value="1"/>
</dbReference>
<keyword evidence="2" id="KW-0805">Transcription regulation</keyword>
<dbReference type="SUPFAM" id="SSF51215">
    <property type="entry name" value="Regulatory protein AraC"/>
    <property type="match status" value="1"/>
</dbReference>
<comment type="caution">
    <text evidence="8">The sequence shown here is derived from an EMBL/GenBank/DDBJ whole genome shotgun (WGS) entry which is preliminary data.</text>
</comment>
<dbReference type="InterPro" id="IPR009057">
    <property type="entry name" value="Homeodomain-like_sf"/>
</dbReference>